<dbReference type="InterPro" id="IPR018649">
    <property type="entry name" value="SHOCT"/>
</dbReference>
<keyword evidence="4" id="KW-1185">Reference proteome</keyword>
<sequence length="270" mass="28913">MSLDDNGEISAELRGIAERHNFSLDAVGHLFGALVAAGGLQAQFYHPEFGGMGQWSQGGMLMIGDMFNHSLKARVAALCSDLAEIAHRAADAKPRSAQHQSQYQGGGEHLRVAPAASNWWPKELGTPSATGAQNDLRYALFPASRRLALALAGQVTIYDTKDHLISGFSQQQSGDQRVTFSSQHGPIDPSQLDKVSTSGEPVTNRPAAPDEGKAASSENSGEHSNNPARSSANLEDNIFDKIERLASLHAKGIVTDNEFEAKKSELLGRL</sequence>
<reference evidence="4" key="1">
    <citation type="journal article" date="2023" name="Int. J. Mol. Sci.">
        <title>Genomic and Metabolic Characterization of Plant Growth-Promoting Rhizobacteria Isolated from Nodules of Clovers Grown in Non-Farmed Soil.</title>
        <authorList>
            <person name="Wojcik M."/>
            <person name="Koper P."/>
            <person name="Zebracki K."/>
            <person name="Marczak M."/>
            <person name="Mazur A."/>
        </authorList>
    </citation>
    <scope>NUCLEOTIDE SEQUENCE [LARGE SCALE GENOMIC DNA]</scope>
    <source>
        <strain evidence="4">KB12</strain>
    </source>
</reference>
<organism evidence="3 4">
    <name type="scientific">Rhizobium brockwellii</name>
    <dbReference type="NCBI Taxonomy" id="3019932"/>
    <lineage>
        <taxon>Bacteria</taxon>
        <taxon>Pseudomonadati</taxon>
        <taxon>Pseudomonadota</taxon>
        <taxon>Alphaproteobacteria</taxon>
        <taxon>Hyphomicrobiales</taxon>
        <taxon>Rhizobiaceae</taxon>
        <taxon>Rhizobium/Agrobacterium group</taxon>
        <taxon>Rhizobium</taxon>
    </lineage>
</organism>
<dbReference type="Pfam" id="PF09851">
    <property type="entry name" value="SHOCT"/>
    <property type="match status" value="1"/>
</dbReference>
<dbReference type="Proteomes" id="UP001187203">
    <property type="component" value="Unassembled WGS sequence"/>
</dbReference>
<dbReference type="EMBL" id="JAWJWI010000005">
    <property type="protein sequence ID" value="MDV4186453.1"/>
    <property type="molecule type" value="Genomic_DNA"/>
</dbReference>
<accession>A0ABU3YKS6</accession>
<feature type="domain" description="SHOCT" evidence="2">
    <location>
        <begin position="240"/>
        <end position="267"/>
    </location>
</feature>
<dbReference type="RefSeq" id="WP_317276226.1">
    <property type="nucleotide sequence ID" value="NZ_JAWJWH010000005.1"/>
</dbReference>
<proteinExistence type="predicted"/>
<evidence type="ECO:0000313" key="4">
    <source>
        <dbReference type="Proteomes" id="UP001187203"/>
    </source>
</evidence>
<gene>
    <name evidence="3" type="ORF">R1523_13180</name>
</gene>
<name>A0ABU3YKS6_9HYPH</name>
<comment type="caution">
    <text evidence="3">The sequence shown here is derived from an EMBL/GenBank/DDBJ whole genome shotgun (WGS) entry which is preliminary data.</text>
</comment>
<evidence type="ECO:0000256" key="1">
    <source>
        <dbReference type="SAM" id="MobiDB-lite"/>
    </source>
</evidence>
<feature type="region of interest" description="Disordered" evidence="1">
    <location>
        <begin position="175"/>
        <end position="235"/>
    </location>
</feature>
<evidence type="ECO:0000259" key="2">
    <source>
        <dbReference type="Pfam" id="PF09851"/>
    </source>
</evidence>
<evidence type="ECO:0000313" key="3">
    <source>
        <dbReference type="EMBL" id="MDV4186453.1"/>
    </source>
</evidence>
<feature type="compositionally biased region" description="Polar residues" evidence="1">
    <location>
        <begin position="216"/>
        <end position="234"/>
    </location>
</feature>
<feature type="compositionally biased region" description="Polar residues" evidence="1">
    <location>
        <begin position="175"/>
        <end position="184"/>
    </location>
</feature>
<protein>
    <submittedName>
        <fullName evidence="3">SHOCT domain-containing protein</fullName>
    </submittedName>
</protein>